<organism evidence="2 3">
    <name type="scientific">Micromonospora avicenniae</name>
    <dbReference type="NCBI Taxonomy" id="1198245"/>
    <lineage>
        <taxon>Bacteria</taxon>
        <taxon>Bacillati</taxon>
        <taxon>Actinomycetota</taxon>
        <taxon>Actinomycetes</taxon>
        <taxon>Micromonosporales</taxon>
        <taxon>Micromonosporaceae</taxon>
        <taxon>Micromonospora</taxon>
    </lineage>
</organism>
<dbReference type="STRING" id="1198245.SAMN05444858_11591"/>
<evidence type="ECO:0000313" key="3">
    <source>
        <dbReference type="Proteomes" id="UP000186004"/>
    </source>
</evidence>
<dbReference type="InterPro" id="IPR029058">
    <property type="entry name" value="AB_hydrolase_fold"/>
</dbReference>
<proteinExistence type="predicted"/>
<name>A0A1N7D768_9ACTN</name>
<dbReference type="AlphaFoldDB" id="A0A1N7D768"/>
<evidence type="ECO:0000259" key="1">
    <source>
        <dbReference type="Pfam" id="PF01738"/>
    </source>
</evidence>
<dbReference type="Pfam" id="PF01738">
    <property type="entry name" value="DLH"/>
    <property type="match status" value="1"/>
</dbReference>
<dbReference type="PANTHER" id="PTHR46623:SF6">
    <property type="entry name" value="ALPHA_BETA-HYDROLASES SUPERFAMILY PROTEIN"/>
    <property type="match status" value="1"/>
</dbReference>
<dbReference type="InterPro" id="IPR051049">
    <property type="entry name" value="Dienelactone_hydrolase-like"/>
</dbReference>
<dbReference type="SUPFAM" id="SSF53474">
    <property type="entry name" value="alpha/beta-Hydrolases"/>
    <property type="match status" value="1"/>
</dbReference>
<protein>
    <submittedName>
        <fullName evidence="2">Dienelactone hydrolase</fullName>
    </submittedName>
</protein>
<dbReference type="GO" id="GO:0016787">
    <property type="term" value="F:hydrolase activity"/>
    <property type="evidence" value="ECO:0007669"/>
    <property type="project" value="UniProtKB-KW"/>
</dbReference>
<dbReference type="Gene3D" id="3.40.50.1820">
    <property type="entry name" value="alpha/beta hydrolase"/>
    <property type="match status" value="1"/>
</dbReference>
<keyword evidence="3" id="KW-1185">Reference proteome</keyword>
<dbReference type="PANTHER" id="PTHR46623">
    <property type="entry name" value="CARBOXYMETHYLENEBUTENOLIDASE-RELATED"/>
    <property type="match status" value="1"/>
</dbReference>
<reference evidence="2 3" key="1">
    <citation type="submission" date="2017-01" db="EMBL/GenBank/DDBJ databases">
        <authorList>
            <person name="Mah S.A."/>
            <person name="Swanson W.J."/>
            <person name="Moy G.W."/>
            <person name="Vacquier V.D."/>
        </authorList>
    </citation>
    <scope>NUCLEOTIDE SEQUENCE [LARGE SCALE GENOMIC DNA]</scope>
    <source>
        <strain evidence="2 3">DSM 45758</strain>
    </source>
</reference>
<accession>A0A1N7D768</accession>
<dbReference type="Proteomes" id="UP000186004">
    <property type="component" value="Unassembled WGS sequence"/>
</dbReference>
<feature type="domain" description="Dienelactone hydrolase" evidence="1">
    <location>
        <begin position="4"/>
        <end position="186"/>
    </location>
</feature>
<sequence>MGHVVLFHSVHGLRPAVLAAAERLRAAGHQVATPDLYGVPASDDVEEGFALLAEIGHDVVLGRAAEAVAHLPPETVLAGFSMGAGVAGALLAERPATAGLLLLHGTGGSPAAVRPGLPVQLHLADPDQYEPPEEVDEWRRAMAAAGARLEVFRYPGVGHLFTDPDVPDHDAAAAGATWGRVLAFLAGHRSSQPAPDPADLPSAPA</sequence>
<dbReference type="OrthoDB" id="2834584at2"/>
<gene>
    <name evidence="2" type="ORF">SAMN05444858_11591</name>
</gene>
<evidence type="ECO:0000313" key="2">
    <source>
        <dbReference type="EMBL" id="SIR71693.1"/>
    </source>
</evidence>
<dbReference type="EMBL" id="FTNF01000015">
    <property type="protein sequence ID" value="SIR71693.1"/>
    <property type="molecule type" value="Genomic_DNA"/>
</dbReference>
<keyword evidence="2" id="KW-0378">Hydrolase</keyword>
<dbReference type="InterPro" id="IPR002925">
    <property type="entry name" value="Dienelactn_hydro"/>
</dbReference>